<dbReference type="RefSeq" id="WP_185102926.1">
    <property type="nucleotide sequence ID" value="NZ_BAAAXY010000219.1"/>
</dbReference>
<name>A0A7X0NRZ7_9ACTN</name>
<dbReference type="InterPro" id="IPR036250">
    <property type="entry name" value="AcylCo_DH-like_C"/>
</dbReference>
<evidence type="ECO:0000259" key="5">
    <source>
        <dbReference type="Pfam" id="PF00441"/>
    </source>
</evidence>
<dbReference type="InterPro" id="IPR006091">
    <property type="entry name" value="Acyl-CoA_Oxase/DH_mid-dom"/>
</dbReference>
<sequence>MGRYLIEPFDRSDRYATESYQGAAGRNWWRCDPTLRLLMRRHLGDGYAWAEPRLDRLGELMGGLVAACAEETDRNPPRLEKYDKWGRDVSQVVMPPSFHTARQALMADNFTSPSFAGQARANGADPSALGAAWTYLLDQADIGMGCALGTGGDMVVSLAEKHAPPDVRDRVREIFANGFYSGEAAQLFTERTGGSDLAALETEAVPAGDAWLLTGFKWFASNANGSAFVVLARLPGGAVAPFLVLWERRDGSRNGVRIRRLKDKLGTRSVASAEVELAGAEAFLLAGEGSGSGLGTMMKLTNASRLGVAMMGVGVARRALVEALCYARAREAFGRPLAEQPLMRRKLSELIVEVEAAQAMVFDGHVGPRLRLAPALIKLRAARLGVTAATDAIEVHGGNGYIEQWPVARLLRDAQVNPIWEGGDNILCLDVRRAMLKERAHLPFLDHLRALATSDLVRTRIDDLTKAIEAWSALEHATAEARLYPLAQFMADVYAAALLEDQATWGLDDGRKALVARLYAEAHLVDQGPLRGLDRPADDPFDELLAGAFSEAGG</sequence>
<keyword evidence="4" id="KW-0560">Oxidoreductase</keyword>
<dbReference type="PANTHER" id="PTHR42707:SF2">
    <property type="entry name" value="ACD11 DEHYDROGENASE"/>
    <property type="match status" value="1"/>
</dbReference>
<evidence type="ECO:0000256" key="2">
    <source>
        <dbReference type="ARBA" id="ARBA00022630"/>
    </source>
</evidence>
<dbReference type="SUPFAM" id="SSF56645">
    <property type="entry name" value="Acyl-CoA dehydrogenase NM domain-like"/>
    <property type="match status" value="1"/>
</dbReference>
<evidence type="ECO:0000256" key="3">
    <source>
        <dbReference type="ARBA" id="ARBA00022827"/>
    </source>
</evidence>
<dbReference type="Gene3D" id="6.10.250.600">
    <property type="match status" value="1"/>
</dbReference>
<evidence type="ECO:0000259" key="6">
    <source>
        <dbReference type="Pfam" id="PF02770"/>
    </source>
</evidence>
<accession>A0A7X0NRZ7</accession>
<dbReference type="GO" id="GO:0003995">
    <property type="term" value="F:acyl-CoA dehydrogenase activity"/>
    <property type="evidence" value="ECO:0007669"/>
    <property type="project" value="TreeGrafter"/>
</dbReference>
<dbReference type="AlphaFoldDB" id="A0A7X0NRZ7"/>
<dbReference type="InterPro" id="IPR041504">
    <property type="entry name" value="AidB_N"/>
</dbReference>
<dbReference type="InterPro" id="IPR009100">
    <property type="entry name" value="AcylCoA_DH/oxidase_NM_dom_sf"/>
</dbReference>
<evidence type="ECO:0000256" key="1">
    <source>
        <dbReference type="ARBA" id="ARBA00009347"/>
    </source>
</evidence>
<evidence type="ECO:0000313" key="8">
    <source>
        <dbReference type="EMBL" id="MBB6548434.1"/>
    </source>
</evidence>
<keyword evidence="3 4" id="KW-0274">FAD</keyword>
<keyword evidence="2 4" id="KW-0285">Flavoprotein</keyword>
<dbReference type="Pfam" id="PF02770">
    <property type="entry name" value="Acyl-CoA_dh_M"/>
    <property type="match status" value="1"/>
</dbReference>
<dbReference type="Proteomes" id="UP000565579">
    <property type="component" value="Unassembled WGS sequence"/>
</dbReference>
<dbReference type="SUPFAM" id="SSF47203">
    <property type="entry name" value="Acyl-CoA dehydrogenase C-terminal domain-like"/>
    <property type="match status" value="1"/>
</dbReference>
<dbReference type="Pfam" id="PF00441">
    <property type="entry name" value="Acyl-CoA_dh_1"/>
    <property type="match status" value="1"/>
</dbReference>
<proteinExistence type="inferred from homology"/>
<reference evidence="8 9" key="1">
    <citation type="submission" date="2020-08" db="EMBL/GenBank/DDBJ databases">
        <title>Sequencing the genomes of 1000 actinobacteria strains.</title>
        <authorList>
            <person name="Klenk H.-P."/>
        </authorList>
    </citation>
    <scope>NUCLEOTIDE SEQUENCE [LARGE SCALE GENOMIC DNA]</scope>
    <source>
        <strain evidence="8 9">DSM 43768</strain>
    </source>
</reference>
<dbReference type="EMBL" id="JACHMI010000001">
    <property type="protein sequence ID" value="MBB6548434.1"/>
    <property type="molecule type" value="Genomic_DNA"/>
</dbReference>
<protein>
    <submittedName>
        <fullName evidence="8">Alkylation response protein AidB-like acyl-CoA dehydrogenase</fullName>
    </submittedName>
</protein>
<comment type="cofactor">
    <cofactor evidence="4">
        <name>FAD</name>
        <dbReference type="ChEBI" id="CHEBI:57692"/>
    </cofactor>
</comment>
<comment type="caution">
    <text evidence="8">The sequence shown here is derived from an EMBL/GenBank/DDBJ whole genome shotgun (WGS) entry which is preliminary data.</text>
</comment>
<evidence type="ECO:0000256" key="4">
    <source>
        <dbReference type="RuleBase" id="RU362125"/>
    </source>
</evidence>
<dbReference type="Gene3D" id="2.40.110.20">
    <property type="match status" value="1"/>
</dbReference>
<dbReference type="PANTHER" id="PTHR42707">
    <property type="entry name" value="ACYL-COA DEHYDROGENASE"/>
    <property type="match status" value="1"/>
</dbReference>
<feature type="domain" description="Adaptive response protein AidB N-terminal" evidence="7">
    <location>
        <begin position="24"/>
        <end position="158"/>
    </location>
</feature>
<feature type="domain" description="Acyl-CoA oxidase/dehydrogenase middle" evidence="6">
    <location>
        <begin position="187"/>
        <end position="277"/>
    </location>
</feature>
<dbReference type="Pfam" id="PF18158">
    <property type="entry name" value="AidB_N"/>
    <property type="match status" value="1"/>
</dbReference>
<comment type="similarity">
    <text evidence="1 4">Belongs to the acyl-CoA dehydrogenase family.</text>
</comment>
<dbReference type="InterPro" id="IPR052904">
    <property type="entry name" value="Acyl-CoA_dehydrogenase-like"/>
</dbReference>
<dbReference type="Gene3D" id="1.20.140.10">
    <property type="entry name" value="Butyryl-CoA Dehydrogenase, subunit A, domain 3"/>
    <property type="match status" value="1"/>
</dbReference>
<gene>
    <name evidence="8" type="ORF">HD593_003229</name>
</gene>
<dbReference type="InterPro" id="IPR009075">
    <property type="entry name" value="AcylCo_DH/oxidase_C"/>
</dbReference>
<feature type="domain" description="Acyl-CoA dehydrogenase/oxidase C-terminal" evidence="5">
    <location>
        <begin position="291"/>
        <end position="436"/>
    </location>
</feature>
<evidence type="ECO:0000259" key="7">
    <source>
        <dbReference type="Pfam" id="PF18158"/>
    </source>
</evidence>
<evidence type="ECO:0000313" key="9">
    <source>
        <dbReference type="Proteomes" id="UP000565579"/>
    </source>
</evidence>
<keyword evidence="9" id="KW-1185">Reference proteome</keyword>
<organism evidence="8 9">
    <name type="scientific">Nonomuraea rubra</name>
    <dbReference type="NCBI Taxonomy" id="46180"/>
    <lineage>
        <taxon>Bacteria</taxon>
        <taxon>Bacillati</taxon>
        <taxon>Actinomycetota</taxon>
        <taxon>Actinomycetes</taxon>
        <taxon>Streptosporangiales</taxon>
        <taxon>Streptosporangiaceae</taxon>
        <taxon>Nonomuraea</taxon>
    </lineage>
</organism>